<feature type="binding site" evidence="7">
    <location>
        <position position="121"/>
    </location>
    <ligand>
        <name>S-adenosyl-L-methionine</name>
        <dbReference type="ChEBI" id="CHEBI:59789"/>
    </ligand>
</feature>
<evidence type="ECO:0000256" key="1">
    <source>
        <dbReference type="ARBA" id="ARBA00000142"/>
    </source>
</evidence>
<dbReference type="CDD" id="cd02440">
    <property type="entry name" value="AdoMet_MTases"/>
    <property type="match status" value="1"/>
</dbReference>
<evidence type="ECO:0000256" key="2">
    <source>
        <dbReference type="ARBA" id="ARBA00003015"/>
    </source>
</evidence>
<evidence type="ECO:0000256" key="5">
    <source>
        <dbReference type="ARBA" id="ARBA00022691"/>
    </source>
</evidence>
<dbReference type="PROSITE" id="PS51625">
    <property type="entry name" value="SAM_MT_TRMB"/>
    <property type="match status" value="1"/>
</dbReference>
<keyword evidence="6 7" id="KW-0819">tRNA processing</keyword>
<dbReference type="InterPro" id="IPR029063">
    <property type="entry name" value="SAM-dependent_MTases_sf"/>
</dbReference>
<dbReference type="HAMAP" id="MF_01057">
    <property type="entry name" value="tRNA_methyltr_TrmB"/>
    <property type="match status" value="1"/>
</dbReference>
<comment type="similarity">
    <text evidence="7">Belongs to the class I-like SAM-binding methyltransferase superfamily. TrmB family.</text>
</comment>
<proteinExistence type="inferred from homology"/>
<evidence type="ECO:0000313" key="9">
    <source>
        <dbReference type="Proteomes" id="UP000245880"/>
    </source>
</evidence>
<evidence type="ECO:0000256" key="4">
    <source>
        <dbReference type="ARBA" id="ARBA00022679"/>
    </source>
</evidence>
<dbReference type="AlphaFoldDB" id="A0A316AN32"/>
<gene>
    <name evidence="7" type="primary">trmB</name>
    <name evidence="8" type="ORF">CLV98_103324</name>
</gene>
<dbReference type="Pfam" id="PF02390">
    <property type="entry name" value="Methyltransf_4"/>
    <property type="match status" value="1"/>
</dbReference>
<feature type="binding site" evidence="7">
    <location>
        <position position="72"/>
    </location>
    <ligand>
        <name>S-adenosyl-L-methionine</name>
        <dbReference type="ChEBI" id="CHEBI:59789"/>
    </ligand>
</feature>
<sequence>MPRRKMMHYEYCDNAENIIQAGKPLYTEVKGKWNTAYFQNDNPLVVELACGKGEYTVGLAQKFPDKNFIGMDIKGDRIARGSRTAVEASLSNVAFLRAGIQYADEFFEKGEVDEIWLVHPDPQVRDRDEPKRLANPNFLKQYAYYLKAGGSFCLKTDSDFLYHYALEMISEDSQFKILDYTDDLYSSPLLEKHHGVKTHYEKIFVSKGYTIKFIECLRL</sequence>
<comment type="caution">
    <text evidence="8">The sequence shown here is derived from an EMBL/GenBank/DDBJ whole genome shotgun (WGS) entry which is preliminary data.</text>
</comment>
<dbReference type="SUPFAM" id="SSF53335">
    <property type="entry name" value="S-adenosyl-L-methionine-dependent methyltransferases"/>
    <property type="match status" value="1"/>
</dbReference>
<feature type="binding site" evidence="7">
    <location>
        <begin position="198"/>
        <end position="201"/>
    </location>
    <ligand>
        <name>substrate</name>
    </ligand>
</feature>
<keyword evidence="9" id="KW-1185">Reference proteome</keyword>
<feature type="binding site" evidence="7">
    <location>
        <position position="157"/>
    </location>
    <ligand>
        <name>substrate</name>
    </ligand>
</feature>
<dbReference type="Gene3D" id="3.40.50.150">
    <property type="entry name" value="Vaccinia Virus protein VP39"/>
    <property type="match status" value="1"/>
</dbReference>
<reference evidence="8 9" key="1">
    <citation type="submission" date="2018-03" db="EMBL/GenBank/DDBJ databases">
        <title>Genomic Encyclopedia of Archaeal and Bacterial Type Strains, Phase II (KMG-II): from individual species to whole genera.</title>
        <authorList>
            <person name="Goeker M."/>
        </authorList>
    </citation>
    <scope>NUCLEOTIDE SEQUENCE [LARGE SCALE GENOMIC DNA]</scope>
    <source>
        <strain evidence="8 9">DSM 100346</strain>
    </source>
</reference>
<evidence type="ECO:0000256" key="3">
    <source>
        <dbReference type="ARBA" id="ARBA00022603"/>
    </source>
</evidence>
<evidence type="ECO:0000313" key="8">
    <source>
        <dbReference type="EMBL" id="PWJ58952.1"/>
    </source>
</evidence>
<dbReference type="EMBL" id="QGDT01000003">
    <property type="protein sequence ID" value="PWJ58952.1"/>
    <property type="molecule type" value="Genomic_DNA"/>
</dbReference>
<dbReference type="RefSeq" id="WP_109673869.1">
    <property type="nucleotide sequence ID" value="NZ_QGDT01000003.1"/>
</dbReference>
<dbReference type="PANTHER" id="PTHR23417">
    <property type="entry name" value="3-DEOXY-D-MANNO-OCTULOSONIC-ACID TRANSFERASE/TRNA GUANINE-N 7 - -METHYLTRANSFERASE"/>
    <property type="match status" value="1"/>
</dbReference>
<dbReference type="InterPro" id="IPR055361">
    <property type="entry name" value="tRNA_methyltr_TrmB_bact"/>
</dbReference>
<dbReference type="NCBIfam" id="TIGR00091">
    <property type="entry name" value="tRNA (guanosine(46)-N7)-methyltransferase TrmB"/>
    <property type="match status" value="1"/>
</dbReference>
<name>A0A316AN32_9BACT</name>
<feature type="binding site" evidence="7">
    <location>
        <position position="47"/>
    </location>
    <ligand>
        <name>S-adenosyl-L-methionine</name>
        <dbReference type="ChEBI" id="CHEBI:59789"/>
    </ligand>
</feature>
<dbReference type="EC" id="2.1.1.33" evidence="7"/>
<evidence type="ECO:0000256" key="6">
    <source>
        <dbReference type="ARBA" id="ARBA00022694"/>
    </source>
</evidence>
<keyword evidence="3 7" id="KW-0489">Methyltransferase</keyword>
<keyword evidence="4 7" id="KW-0808">Transferase</keyword>
<comment type="caution">
    <text evidence="7">Lacks conserved residue(s) required for the propagation of feature annotation.</text>
</comment>
<dbReference type="Proteomes" id="UP000245880">
    <property type="component" value="Unassembled WGS sequence"/>
</dbReference>
<dbReference type="GO" id="GO:0008176">
    <property type="term" value="F:tRNA (guanine(46)-N7)-methyltransferase activity"/>
    <property type="evidence" value="ECO:0007669"/>
    <property type="project" value="UniProtKB-UniRule"/>
</dbReference>
<dbReference type="UniPathway" id="UPA00989"/>
<accession>A0A316AN32</accession>
<dbReference type="InterPro" id="IPR003358">
    <property type="entry name" value="tRNA_(Gua-N-7)_MeTrfase_Trmb"/>
</dbReference>
<dbReference type="OrthoDB" id="9802090at2"/>
<comment type="function">
    <text evidence="2 7">Catalyzes the formation of N(7)-methylguanine at position 46 (m7G46) in tRNA.</text>
</comment>
<evidence type="ECO:0000256" key="7">
    <source>
        <dbReference type="HAMAP-Rule" id="MF_01057"/>
    </source>
</evidence>
<protein>
    <recommendedName>
        <fullName evidence="7">tRNA (guanine-N(7)-)-methyltransferase</fullName>
        <ecNumber evidence="7">2.1.1.33</ecNumber>
    </recommendedName>
    <alternativeName>
        <fullName evidence="7">tRNA (guanine(46)-N(7))-methyltransferase</fullName>
    </alternativeName>
    <alternativeName>
        <fullName evidence="7">tRNA(m7G46)-methyltransferase</fullName>
    </alternativeName>
</protein>
<dbReference type="PANTHER" id="PTHR23417:SF14">
    <property type="entry name" value="PENTACOTRIPEPTIDE-REPEAT REGION OF PRORP DOMAIN-CONTAINING PROTEIN"/>
    <property type="match status" value="1"/>
</dbReference>
<dbReference type="NCBIfam" id="NF001080">
    <property type="entry name" value="PRK00121.2-2"/>
    <property type="match status" value="1"/>
</dbReference>
<organism evidence="8 9">
    <name type="scientific">Dyadobacter jejuensis</name>
    <dbReference type="NCBI Taxonomy" id="1082580"/>
    <lineage>
        <taxon>Bacteria</taxon>
        <taxon>Pseudomonadati</taxon>
        <taxon>Bacteroidota</taxon>
        <taxon>Cytophagia</taxon>
        <taxon>Cytophagales</taxon>
        <taxon>Spirosomataceae</taxon>
        <taxon>Dyadobacter</taxon>
    </lineage>
</organism>
<keyword evidence="5 7" id="KW-0949">S-adenosyl-L-methionine</keyword>
<comment type="pathway">
    <text evidence="7">tRNA modification; N(7)-methylguanine-tRNA biosynthesis.</text>
</comment>
<dbReference type="GO" id="GO:0043527">
    <property type="term" value="C:tRNA methyltransferase complex"/>
    <property type="evidence" value="ECO:0007669"/>
    <property type="project" value="TreeGrafter"/>
</dbReference>
<comment type="catalytic activity">
    <reaction evidence="1 7">
        <text>guanosine(46) in tRNA + S-adenosyl-L-methionine = N(7)-methylguanosine(46) in tRNA + S-adenosyl-L-homocysteine</text>
        <dbReference type="Rhea" id="RHEA:42708"/>
        <dbReference type="Rhea" id="RHEA-COMP:10188"/>
        <dbReference type="Rhea" id="RHEA-COMP:10189"/>
        <dbReference type="ChEBI" id="CHEBI:57856"/>
        <dbReference type="ChEBI" id="CHEBI:59789"/>
        <dbReference type="ChEBI" id="CHEBI:74269"/>
        <dbReference type="ChEBI" id="CHEBI:74480"/>
        <dbReference type="EC" id="2.1.1.33"/>
    </reaction>
</comment>